<proteinExistence type="inferred from homology"/>
<dbReference type="Pfam" id="PF00586">
    <property type="entry name" value="AIRS"/>
    <property type="match status" value="1"/>
</dbReference>
<dbReference type="Gene3D" id="3.90.650.10">
    <property type="entry name" value="PurM-like C-terminal domain"/>
    <property type="match status" value="1"/>
</dbReference>
<dbReference type="InterPro" id="IPR016188">
    <property type="entry name" value="PurM-like_N"/>
</dbReference>
<dbReference type="InterPro" id="IPR036921">
    <property type="entry name" value="PurM-like_N_sf"/>
</dbReference>
<gene>
    <name evidence="4" type="ORF">SOCEGT47_047840</name>
</gene>
<comment type="similarity">
    <text evidence="1">Belongs to the HypE family.</text>
</comment>
<feature type="domain" description="PurM-like C-terminal" evidence="3">
    <location>
        <begin position="175"/>
        <end position="326"/>
    </location>
</feature>
<dbReference type="PANTHER" id="PTHR30303:SF0">
    <property type="entry name" value="CARBAMOYL DEHYDRATASE HYPE"/>
    <property type="match status" value="1"/>
</dbReference>
<dbReference type="GO" id="GO:0051604">
    <property type="term" value="P:protein maturation"/>
    <property type="evidence" value="ECO:0007669"/>
    <property type="project" value="TreeGrafter"/>
</dbReference>
<protein>
    <submittedName>
        <fullName evidence="4">Hydrogenase</fullName>
        <ecNumber evidence="4">1.12.98.1</ecNumber>
    </submittedName>
</protein>
<dbReference type="SUPFAM" id="SSF56042">
    <property type="entry name" value="PurM C-terminal domain-like"/>
    <property type="match status" value="1"/>
</dbReference>
<dbReference type="SUPFAM" id="SSF55326">
    <property type="entry name" value="PurM N-terminal domain-like"/>
    <property type="match status" value="1"/>
</dbReference>
<dbReference type="RefSeq" id="WP_275938636.1">
    <property type="nucleotide sequence ID" value="NZ_CP012670.1"/>
</dbReference>
<dbReference type="InterPro" id="IPR011854">
    <property type="entry name" value="HypE"/>
</dbReference>
<dbReference type="GO" id="GO:0050454">
    <property type="term" value="F:coenzyme F420 hydrogenase activity"/>
    <property type="evidence" value="ECO:0007669"/>
    <property type="project" value="UniProtKB-EC"/>
</dbReference>
<dbReference type="CDD" id="cd02197">
    <property type="entry name" value="HypE"/>
    <property type="match status" value="1"/>
</dbReference>
<keyword evidence="4" id="KW-0560">Oxidoreductase</keyword>
<reference evidence="4 5" key="1">
    <citation type="submission" date="2015-09" db="EMBL/GenBank/DDBJ databases">
        <title>Sorangium comparison.</title>
        <authorList>
            <person name="Zaburannyi N."/>
            <person name="Bunk B."/>
            <person name="Overmann J."/>
            <person name="Mueller R."/>
        </authorList>
    </citation>
    <scope>NUCLEOTIDE SEQUENCE [LARGE SCALE GENOMIC DNA]</scope>
    <source>
        <strain evidence="4 5">So ceGT47</strain>
    </source>
</reference>
<dbReference type="Gene3D" id="3.30.1330.10">
    <property type="entry name" value="PurM-like, N-terminal domain"/>
    <property type="match status" value="1"/>
</dbReference>
<organism evidence="4 5">
    <name type="scientific">Sorangium cellulosum</name>
    <name type="common">Polyangium cellulosum</name>
    <dbReference type="NCBI Taxonomy" id="56"/>
    <lineage>
        <taxon>Bacteria</taxon>
        <taxon>Pseudomonadati</taxon>
        <taxon>Myxococcota</taxon>
        <taxon>Polyangia</taxon>
        <taxon>Polyangiales</taxon>
        <taxon>Polyangiaceae</taxon>
        <taxon>Sorangium</taxon>
    </lineage>
</organism>
<dbReference type="Pfam" id="PF02769">
    <property type="entry name" value="AIRS_C"/>
    <property type="match status" value="1"/>
</dbReference>
<sequence>MSDAPDLTCPLPCSDYPRVVLAHGGGGRVMHRLIRELFVAAFDSPWLAAGHDGAVIDPGGGALALTTDAFTVRPLFFPGGDIGSLAVHGTVNDLAMCGARPRYLTASFVLEEGLPLDDLRRVVASMAGAARRSGVAVVAGDTKVVERGKGDGVYIAVTGVGQVESRAPIAPERVRPGDVVLVSGPVGDHGVAVMTAREGIGIETDLVSDSAPVADAVLALIRAGVDVRCLRDPTRGGLATVLCEIASAAGIGVRVAEEAIPVRPAVADACELLGLDPCYVACEGRFVAFVPEADGERALAILRATPGGEGARRIGRATSGPPGTVVLEGALGGERVLDMLSGEQLPRIC</sequence>
<feature type="domain" description="PurM-like N-terminal" evidence="2">
    <location>
        <begin position="50"/>
        <end position="163"/>
    </location>
</feature>
<dbReference type="PIRSF" id="PIRSF005644">
    <property type="entry name" value="Hdrgns_mtr_HypE"/>
    <property type="match status" value="1"/>
</dbReference>
<evidence type="ECO:0000313" key="5">
    <source>
        <dbReference type="Proteomes" id="UP000295781"/>
    </source>
</evidence>
<evidence type="ECO:0000259" key="2">
    <source>
        <dbReference type="Pfam" id="PF00586"/>
    </source>
</evidence>
<evidence type="ECO:0000256" key="1">
    <source>
        <dbReference type="ARBA" id="ARBA00006243"/>
    </source>
</evidence>
<dbReference type="InterPro" id="IPR010918">
    <property type="entry name" value="PurM-like_C_dom"/>
</dbReference>
<evidence type="ECO:0000313" key="4">
    <source>
        <dbReference type="EMBL" id="AUX24247.1"/>
    </source>
</evidence>
<dbReference type="NCBIfam" id="TIGR02124">
    <property type="entry name" value="hypE"/>
    <property type="match status" value="1"/>
</dbReference>
<evidence type="ECO:0000259" key="3">
    <source>
        <dbReference type="Pfam" id="PF02769"/>
    </source>
</evidence>
<dbReference type="EC" id="1.12.98.1" evidence="4"/>
<accession>A0A4P2Q4F0</accession>
<dbReference type="PANTHER" id="PTHR30303">
    <property type="entry name" value="HYDROGENASE ISOENZYMES FORMATION PROTEIN HYPE"/>
    <property type="match status" value="1"/>
</dbReference>
<dbReference type="EMBL" id="CP012670">
    <property type="protein sequence ID" value="AUX24247.1"/>
    <property type="molecule type" value="Genomic_DNA"/>
</dbReference>
<dbReference type="AlphaFoldDB" id="A0A4P2Q4F0"/>
<name>A0A4P2Q4F0_SORCE</name>
<dbReference type="Proteomes" id="UP000295781">
    <property type="component" value="Chromosome"/>
</dbReference>
<dbReference type="InterPro" id="IPR036676">
    <property type="entry name" value="PurM-like_C_sf"/>
</dbReference>